<accession>I7KVS0</accession>
<dbReference type="PANTHER" id="PTHR37814:SF1">
    <property type="entry name" value="MEMBRANE PROTEIN"/>
    <property type="match status" value="1"/>
</dbReference>
<keyword evidence="1" id="KW-1133">Transmembrane helix</keyword>
<keyword evidence="3" id="KW-1185">Reference proteome</keyword>
<gene>
    <name evidence="2" type="ORF">CAAU_2075</name>
</gene>
<proteinExistence type="predicted"/>
<feature type="transmembrane region" description="Helical" evidence="1">
    <location>
        <begin position="137"/>
        <end position="158"/>
    </location>
</feature>
<sequence>MNILKIAFVFVGTIIGAGLASGQEILQFFTVYGVDGFWGIFLCLFLYMFFSIIIIELSNKYKFKSYKDFLDFVFGKFSFLSDFIYTFFVFSSNVIMISGSATMLYEYFHIDKRFAVILVCIVVLLISLFSTKGIIEFNSLVVPFSTINIIILGILVFFSEKDTFYHIIDIYKPFKTNWIASSVIYASFNIMSLVGVFTPMMEEIKNKGAFIKGSILGSFILTFIALIINYSLLCYYPQSFSKEVPNIYIARFYGEILPINLLIAIWLEMISTEISDIYSLSNRLKHLLKLNYSQTAIIIISVSIPFAFITFSSLIRLIYPLYGIISLIFLIISSLKAILIR</sequence>
<organism evidence="2 3">
    <name type="scientific">Caloramator australicus RC3</name>
    <dbReference type="NCBI Taxonomy" id="857293"/>
    <lineage>
        <taxon>Bacteria</taxon>
        <taxon>Bacillati</taxon>
        <taxon>Bacillota</taxon>
        <taxon>Clostridia</taxon>
        <taxon>Eubacteriales</taxon>
        <taxon>Clostridiaceae</taxon>
        <taxon>Caloramator</taxon>
    </lineage>
</organism>
<name>I7KVS0_9CLOT</name>
<dbReference type="OrthoDB" id="4424890at2"/>
<evidence type="ECO:0000313" key="2">
    <source>
        <dbReference type="EMBL" id="CCJ34159.1"/>
    </source>
</evidence>
<dbReference type="Proteomes" id="UP000007652">
    <property type="component" value="Unassembled WGS sequence"/>
</dbReference>
<feature type="transmembrane region" description="Helical" evidence="1">
    <location>
        <begin position="113"/>
        <end position="130"/>
    </location>
</feature>
<evidence type="ECO:0000313" key="3">
    <source>
        <dbReference type="Proteomes" id="UP000007652"/>
    </source>
</evidence>
<feature type="transmembrane region" description="Helical" evidence="1">
    <location>
        <begin position="209"/>
        <end position="228"/>
    </location>
</feature>
<dbReference type="InterPro" id="IPR038728">
    <property type="entry name" value="YkvI-like"/>
</dbReference>
<dbReference type="eggNOG" id="COG3949">
    <property type="taxonomic scope" value="Bacteria"/>
</dbReference>
<feature type="transmembrane region" description="Helical" evidence="1">
    <location>
        <begin position="290"/>
        <end position="311"/>
    </location>
</feature>
<dbReference type="PANTHER" id="PTHR37814">
    <property type="entry name" value="CONSERVED MEMBRANE PROTEIN"/>
    <property type="match status" value="1"/>
</dbReference>
<feature type="transmembrane region" description="Helical" evidence="1">
    <location>
        <begin position="248"/>
        <end position="269"/>
    </location>
</feature>
<reference evidence="2 3" key="1">
    <citation type="journal article" date="2011" name="J. Bacteriol.">
        <title>Draft genome sequence of Caloramator australicus strain RC3T, a thermoanaerobe from the Great Artesian Basin of Australia.</title>
        <authorList>
            <person name="Ogg C.D."/>
            <person name="Patel B.K.C."/>
        </authorList>
    </citation>
    <scope>NUCLEOTIDE SEQUENCE [LARGE SCALE GENOMIC DNA]</scope>
    <source>
        <strain evidence="2 3">RC3</strain>
    </source>
</reference>
<dbReference type="STRING" id="857293.CAAU_2075"/>
<comment type="caution">
    <text evidence="2">The sequence shown here is derived from an EMBL/GenBank/DDBJ whole genome shotgun (WGS) entry which is preliminary data.</text>
</comment>
<dbReference type="RefSeq" id="WP_008909415.1">
    <property type="nucleotide sequence ID" value="NZ_CAKP01000110.1"/>
</dbReference>
<protein>
    <submittedName>
        <fullName evidence="2">Transporter</fullName>
    </submittedName>
</protein>
<keyword evidence="1" id="KW-0812">Transmembrane</keyword>
<feature type="transmembrane region" description="Helical" evidence="1">
    <location>
        <begin position="178"/>
        <end position="197"/>
    </location>
</feature>
<dbReference type="EMBL" id="CAKP01000110">
    <property type="protein sequence ID" value="CCJ34159.1"/>
    <property type="molecule type" value="Genomic_DNA"/>
</dbReference>
<feature type="transmembrane region" description="Helical" evidence="1">
    <location>
        <begin position="38"/>
        <end position="58"/>
    </location>
</feature>
<feature type="transmembrane region" description="Helical" evidence="1">
    <location>
        <begin position="317"/>
        <end position="339"/>
    </location>
</feature>
<dbReference type="AlphaFoldDB" id="I7KVS0"/>
<evidence type="ECO:0000256" key="1">
    <source>
        <dbReference type="SAM" id="Phobius"/>
    </source>
</evidence>
<keyword evidence="1" id="KW-0472">Membrane</keyword>
<feature type="transmembrane region" description="Helical" evidence="1">
    <location>
        <begin position="79"/>
        <end position="101"/>
    </location>
</feature>